<feature type="coiled-coil region" evidence="9">
    <location>
        <begin position="340"/>
        <end position="393"/>
    </location>
</feature>
<feature type="region of interest" description="Disordered" evidence="10">
    <location>
        <begin position="674"/>
        <end position="696"/>
    </location>
</feature>
<evidence type="ECO:0000256" key="6">
    <source>
        <dbReference type="ARBA" id="ARBA00023224"/>
    </source>
</evidence>
<dbReference type="GO" id="GO:0005886">
    <property type="term" value="C:plasma membrane"/>
    <property type="evidence" value="ECO:0007669"/>
    <property type="project" value="UniProtKB-SubCell"/>
</dbReference>
<name>C4XTW5_SOLM1</name>
<evidence type="ECO:0000313" key="14">
    <source>
        <dbReference type="EMBL" id="BAH73630.1"/>
    </source>
</evidence>
<dbReference type="AlphaFoldDB" id="C4XTW5"/>
<reference evidence="14 15" key="1">
    <citation type="journal article" date="2009" name="Genome Res.">
        <title>Whole genome sequence of Desulfovibrio magneticus strain RS-1 revealed common gene clusters in magnetotactic bacteria.</title>
        <authorList>
            <person name="Nakazawa H."/>
            <person name="Arakaki A."/>
            <person name="Narita-Yamada S."/>
            <person name="Yashiro I."/>
            <person name="Jinno K."/>
            <person name="Aoki N."/>
            <person name="Tsuruyama A."/>
            <person name="Okamura Y."/>
            <person name="Tanikawa S."/>
            <person name="Fujita N."/>
            <person name="Takeyama H."/>
            <person name="Matsunaga T."/>
        </authorList>
    </citation>
    <scope>NUCLEOTIDE SEQUENCE [LARGE SCALE GENOMIC DNA]</scope>
    <source>
        <strain evidence="15">ATCC 700980 / DSM 13731 / RS-1</strain>
    </source>
</reference>
<dbReference type="eggNOG" id="COG0840">
    <property type="taxonomic scope" value="Bacteria"/>
</dbReference>
<protein>
    <submittedName>
        <fullName evidence="14">Methyl-accepting chemotaxis protein</fullName>
    </submittedName>
</protein>
<keyword evidence="2" id="KW-1003">Cell membrane</keyword>
<dbReference type="CDD" id="cd06225">
    <property type="entry name" value="HAMP"/>
    <property type="match status" value="1"/>
</dbReference>
<dbReference type="InterPro" id="IPR004089">
    <property type="entry name" value="MCPsignal_dom"/>
</dbReference>
<evidence type="ECO:0000259" key="12">
    <source>
        <dbReference type="PROSITE" id="PS50111"/>
    </source>
</evidence>
<dbReference type="SMART" id="SM00304">
    <property type="entry name" value="HAMP"/>
    <property type="match status" value="1"/>
</dbReference>
<feature type="domain" description="Methyl-accepting transducer" evidence="12">
    <location>
        <begin position="403"/>
        <end position="639"/>
    </location>
</feature>
<evidence type="ECO:0000256" key="5">
    <source>
        <dbReference type="ARBA" id="ARBA00023136"/>
    </source>
</evidence>
<evidence type="ECO:0000256" key="11">
    <source>
        <dbReference type="SAM" id="Phobius"/>
    </source>
</evidence>
<dbReference type="SMART" id="SM00283">
    <property type="entry name" value="MA"/>
    <property type="match status" value="1"/>
</dbReference>
<feature type="compositionally biased region" description="Basic and acidic residues" evidence="10">
    <location>
        <begin position="424"/>
        <end position="433"/>
    </location>
</feature>
<evidence type="ECO:0000256" key="4">
    <source>
        <dbReference type="ARBA" id="ARBA00022989"/>
    </source>
</evidence>
<dbReference type="GO" id="GO:0006935">
    <property type="term" value="P:chemotaxis"/>
    <property type="evidence" value="ECO:0007669"/>
    <property type="project" value="UniProtKB-ARBA"/>
</dbReference>
<feature type="domain" description="HAMP" evidence="13">
    <location>
        <begin position="303"/>
        <end position="355"/>
    </location>
</feature>
<proteinExistence type="inferred from homology"/>
<dbReference type="KEGG" id="dma:DMR_01390"/>
<dbReference type="Pfam" id="PF00672">
    <property type="entry name" value="HAMP"/>
    <property type="match status" value="1"/>
</dbReference>
<dbReference type="Gene3D" id="1.10.287.950">
    <property type="entry name" value="Methyl-accepting chemotaxis protein"/>
    <property type="match status" value="1"/>
</dbReference>
<keyword evidence="5 11" id="KW-0472">Membrane</keyword>
<evidence type="ECO:0000313" key="15">
    <source>
        <dbReference type="Proteomes" id="UP000009071"/>
    </source>
</evidence>
<dbReference type="SUPFAM" id="SSF58104">
    <property type="entry name" value="Methyl-accepting chemotaxis protein (MCP) signaling domain"/>
    <property type="match status" value="1"/>
</dbReference>
<gene>
    <name evidence="14" type="ordered locus">DMR_01390</name>
</gene>
<dbReference type="InterPro" id="IPR033463">
    <property type="entry name" value="sCache_3"/>
</dbReference>
<sequence>MRINISFKLVVLVMASVLISGTSALIASYYSVGQGFEKTFSEVINSDMKVTQDLIDRLNTGYKGLAQAQSVRPNVINGVATADHTLLKKLGQDLMKSGQTDFIVFVDNNGKVLARGHDDTFGDSIAEQECVIKALSGLSCSTFEPGKVVKVSLRASSPVQKDGIIIGAVIVGMNISKNDAFVDSLKKLLDAESTIFYGNVRESTTIIVDGKRAAGTTLDNKSVIERVMERKEPYLTKITLFNRPYMAAYWPFFNNDGKPVGMFFLGKDMSVVKDQQMVAFLNILYVCLVAMAFLAMAGYLASKKFTNPVLRLATFARKVESGDYTANLDVEVNDEIGDLAKSMENMVEALKGKIAEAEAALCKAAEETEKARLAMTDAEAAKAEAERAKAEGMFQAAHQLEGIVEVVTSASEELSAQIEQSSRGSEEQSHRASETAAAMEEMNASVLEVAKNASRAAGTADKAKHKAEDGSQVVTQVVKGIGEVQASALELKTDMTALGKQAEEIGQILNVISDIADQTNLLALNAAIEAARAGDAGRGFAVVADEVRKLAEKTMTATKEVGDAIRGIQEGARKNISNVDHAVIKIDIATGLAGKSGEALNEIVSLVDLTTDQVRSIATASEQQSAASEEINRSIEDVNRISSETSDAMRQSAQAVGELAHQAQVLKSLIDQMKDEGGGTEAPASKIGARTKLALK</sequence>
<dbReference type="InterPro" id="IPR003660">
    <property type="entry name" value="HAMP_dom"/>
</dbReference>
<dbReference type="InterPro" id="IPR029151">
    <property type="entry name" value="Sensor-like_sf"/>
</dbReference>
<dbReference type="CDD" id="cd11386">
    <property type="entry name" value="MCP_signal"/>
    <property type="match status" value="1"/>
</dbReference>
<dbReference type="EMBL" id="AP010904">
    <property type="protein sequence ID" value="BAH73630.1"/>
    <property type="molecule type" value="Genomic_DNA"/>
</dbReference>
<dbReference type="Gene3D" id="6.10.340.10">
    <property type="match status" value="1"/>
</dbReference>
<keyword evidence="4 11" id="KW-1133">Transmembrane helix</keyword>
<evidence type="ECO:0000259" key="13">
    <source>
        <dbReference type="PROSITE" id="PS50885"/>
    </source>
</evidence>
<dbReference type="Pfam" id="PF17202">
    <property type="entry name" value="sCache_3_3"/>
    <property type="match status" value="1"/>
</dbReference>
<keyword evidence="6 8" id="KW-0807">Transducer</keyword>
<evidence type="ECO:0000256" key="8">
    <source>
        <dbReference type="PROSITE-ProRule" id="PRU00284"/>
    </source>
</evidence>
<comment type="subcellular location">
    <subcellularLocation>
        <location evidence="1">Cell membrane</location>
        <topology evidence="1">Multi-pass membrane protein</topology>
    </subcellularLocation>
</comment>
<dbReference type="GO" id="GO:0007165">
    <property type="term" value="P:signal transduction"/>
    <property type="evidence" value="ECO:0007669"/>
    <property type="project" value="UniProtKB-KW"/>
</dbReference>
<evidence type="ECO:0000256" key="9">
    <source>
        <dbReference type="SAM" id="Coils"/>
    </source>
</evidence>
<evidence type="ECO:0000256" key="2">
    <source>
        <dbReference type="ARBA" id="ARBA00022475"/>
    </source>
</evidence>
<dbReference type="PANTHER" id="PTHR32089">
    <property type="entry name" value="METHYL-ACCEPTING CHEMOTAXIS PROTEIN MCPB"/>
    <property type="match status" value="1"/>
</dbReference>
<keyword evidence="15" id="KW-1185">Reference proteome</keyword>
<dbReference type="HOGENOM" id="CLU_000445_107_19_7"/>
<dbReference type="Gene3D" id="3.30.450.20">
    <property type="entry name" value="PAS domain"/>
    <property type="match status" value="1"/>
</dbReference>
<comment type="similarity">
    <text evidence="7">Belongs to the methyl-accepting chemotaxis (MCP) protein family.</text>
</comment>
<dbReference type="RefSeq" id="WP_012749723.1">
    <property type="nucleotide sequence ID" value="NC_012796.1"/>
</dbReference>
<organism evidence="14 15">
    <name type="scientific">Solidesulfovibrio magneticus (strain ATCC 700980 / DSM 13731 / RS-1)</name>
    <name type="common">Desulfovibrio magneticus</name>
    <dbReference type="NCBI Taxonomy" id="573370"/>
    <lineage>
        <taxon>Bacteria</taxon>
        <taxon>Pseudomonadati</taxon>
        <taxon>Thermodesulfobacteriota</taxon>
        <taxon>Desulfovibrionia</taxon>
        <taxon>Desulfovibrionales</taxon>
        <taxon>Desulfovibrionaceae</taxon>
        <taxon>Solidesulfovibrio</taxon>
    </lineage>
</organism>
<dbReference type="SUPFAM" id="SSF103190">
    <property type="entry name" value="Sensory domain-like"/>
    <property type="match status" value="2"/>
</dbReference>
<dbReference type="PANTHER" id="PTHR32089:SF112">
    <property type="entry name" value="LYSOZYME-LIKE PROTEIN-RELATED"/>
    <property type="match status" value="1"/>
</dbReference>
<evidence type="ECO:0000256" key="10">
    <source>
        <dbReference type="SAM" id="MobiDB-lite"/>
    </source>
</evidence>
<dbReference type="PROSITE" id="PS50111">
    <property type="entry name" value="CHEMOTAXIS_TRANSDUC_2"/>
    <property type="match status" value="1"/>
</dbReference>
<evidence type="ECO:0000256" key="3">
    <source>
        <dbReference type="ARBA" id="ARBA00022692"/>
    </source>
</evidence>
<evidence type="ECO:0000256" key="1">
    <source>
        <dbReference type="ARBA" id="ARBA00004651"/>
    </source>
</evidence>
<dbReference type="Proteomes" id="UP000009071">
    <property type="component" value="Chromosome"/>
</dbReference>
<feature type="transmembrane region" description="Helical" evidence="11">
    <location>
        <begin position="277"/>
        <end position="301"/>
    </location>
</feature>
<dbReference type="PROSITE" id="PS50885">
    <property type="entry name" value="HAMP"/>
    <property type="match status" value="1"/>
</dbReference>
<keyword evidence="3 11" id="KW-0812">Transmembrane</keyword>
<evidence type="ECO:0000256" key="7">
    <source>
        <dbReference type="ARBA" id="ARBA00029447"/>
    </source>
</evidence>
<dbReference type="FunFam" id="1.10.287.950:FF:000001">
    <property type="entry name" value="Methyl-accepting chemotaxis sensory transducer"/>
    <property type="match status" value="1"/>
</dbReference>
<feature type="region of interest" description="Disordered" evidence="10">
    <location>
        <begin position="415"/>
        <end position="439"/>
    </location>
</feature>
<accession>C4XTW5</accession>
<keyword evidence="9" id="KW-0175">Coiled coil</keyword>
<dbReference type="STRING" id="573370.DMR_01390"/>
<dbReference type="Pfam" id="PF00015">
    <property type="entry name" value="MCPsignal"/>
    <property type="match status" value="1"/>
</dbReference>